<organism evidence="8 9">
    <name type="scientific">Komagataella phaffii (strain ATCC 76273 / CBS 7435 / CECT 11047 / NRRL Y-11430 / Wegner 21-1)</name>
    <name type="common">Yeast</name>
    <name type="synonym">Pichia pastoris</name>
    <dbReference type="NCBI Taxonomy" id="981350"/>
    <lineage>
        <taxon>Eukaryota</taxon>
        <taxon>Fungi</taxon>
        <taxon>Dikarya</taxon>
        <taxon>Ascomycota</taxon>
        <taxon>Saccharomycotina</taxon>
        <taxon>Pichiomycetes</taxon>
        <taxon>Pichiales</taxon>
        <taxon>Pichiaceae</taxon>
        <taxon>Komagataella</taxon>
    </lineage>
</organism>
<feature type="compositionally biased region" description="Basic residues" evidence="6">
    <location>
        <begin position="200"/>
        <end position="212"/>
    </location>
</feature>
<dbReference type="AlphaFoldDB" id="F2QX74"/>
<dbReference type="PANTHER" id="PTHR47636:SF1">
    <property type="entry name" value="TRANSCRIPTIONAL REGULATORY PROTEIN RCO1"/>
    <property type="match status" value="1"/>
</dbReference>
<evidence type="ECO:0000256" key="1">
    <source>
        <dbReference type="ARBA" id="ARBA00022723"/>
    </source>
</evidence>
<dbReference type="EMBL" id="FR839630">
    <property type="protein sequence ID" value="CCA40002.1"/>
    <property type="molecule type" value="Genomic_DNA"/>
</dbReference>
<feature type="region of interest" description="Disordered" evidence="6">
    <location>
        <begin position="373"/>
        <end position="395"/>
    </location>
</feature>
<evidence type="ECO:0000256" key="3">
    <source>
        <dbReference type="ARBA" id="ARBA00022833"/>
    </source>
</evidence>
<dbReference type="SMART" id="SM00249">
    <property type="entry name" value="PHD"/>
    <property type="match status" value="2"/>
</dbReference>
<proteinExistence type="predicted"/>
<feature type="compositionally biased region" description="Polar residues" evidence="6">
    <location>
        <begin position="248"/>
        <end position="272"/>
    </location>
</feature>
<feature type="compositionally biased region" description="Basic residues" evidence="6">
    <location>
        <begin position="1"/>
        <end position="12"/>
    </location>
</feature>
<dbReference type="PROSITE" id="PS01359">
    <property type="entry name" value="ZF_PHD_1"/>
    <property type="match status" value="1"/>
</dbReference>
<dbReference type="InterPro" id="IPR019787">
    <property type="entry name" value="Znf_PHD-finger"/>
</dbReference>
<reference key="2">
    <citation type="submission" date="2011-04" db="EMBL/GenBank/DDBJ databases">
        <title>High-quality genome sequence of Pichia pastoris CBS 7435.</title>
        <authorList>
            <person name="Kueberl A."/>
            <person name="Schneider J."/>
            <person name="Thallinger G.G."/>
            <person name="Anderl I."/>
            <person name="Wibberg D."/>
            <person name="Hajek T."/>
            <person name="Jaenicke S."/>
            <person name="Brinkrolf K."/>
            <person name="Goesmann A."/>
            <person name="Szczepanowski R."/>
            <person name="Puehler A."/>
            <person name="Schwab H."/>
            <person name="Glieder A."/>
            <person name="Pichler H."/>
        </authorList>
    </citation>
    <scope>NUCLEOTIDE SEQUENCE</scope>
    <source>
        <strain>CBS 7435</strain>
    </source>
</reference>
<evidence type="ECO:0000259" key="7">
    <source>
        <dbReference type="PROSITE" id="PS50016"/>
    </source>
</evidence>
<gene>
    <name evidence="8" type="primary">RCO1</name>
    <name evidence="8" type="ordered locus">PP7435_Chr3-1059</name>
</gene>
<feature type="region of interest" description="Disordered" evidence="6">
    <location>
        <begin position="1"/>
        <end position="121"/>
    </location>
</feature>
<reference evidence="8 9" key="1">
    <citation type="journal article" date="2011" name="J. Biotechnol.">
        <title>High-quality genome sequence of Pichia pastoris CBS7435.</title>
        <authorList>
            <person name="Kuberl A."/>
            <person name="Schneider J."/>
            <person name="Thallinger G.G."/>
            <person name="Anderl I."/>
            <person name="Wibberg D."/>
            <person name="Hajek T."/>
            <person name="Jaenicke S."/>
            <person name="Brinkrolf K."/>
            <person name="Goesmann A."/>
            <person name="Szczepanowski R."/>
            <person name="Puhler A."/>
            <person name="Schwab H."/>
            <person name="Glieder A."/>
            <person name="Pichler H."/>
        </authorList>
    </citation>
    <scope>NUCLEOTIDE SEQUENCE [LARGE SCALE GENOMIC DNA]</scope>
    <source>
        <strain evidence="9">ATCC 76273 / CBS 7435 / CECT 11047 / NRRL Y-11430 / Wegner 21-1</strain>
    </source>
</reference>
<feature type="domain" description="PHD-type" evidence="7">
    <location>
        <begin position="276"/>
        <end position="325"/>
    </location>
</feature>
<feature type="compositionally biased region" description="Polar residues" evidence="6">
    <location>
        <begin position="111"/>
        <end position="121"/>
    </location>
</feature>
<keyword evidence="3" id="KW-0862">Zinc</keyword>
<dbReference type="InterPro" id="IPR001965">
    <property type="entry name" value="Znf_PHD"/>
</dbReference>
<evidence type="ECO:0000256" key="2">
    <source>
        <dbReference type="ARBA" id="ARBA00022771"/>
    </source>
</evidence>
<keyword evidence="2 4" id="KW-0863">Zinc-finger</keyword>
<sequence>MSDTIRRKRLRNQKPANGSTAATTEMSHGTSQQSSQEGSKGPSIGSSPDNFTPDLQWFQPDDTSSPIITGLPLEAPPPAKVRKESLWPKIAATSKKKKGRPAGPGSLKLFATTQQEESQQLATEADYKLKLVTNESESLTKPSLERTRNLRPTPKSGAPNYQIKLKLTGPRSPKSTNRTIQPPRTPSKKSAASPRDGRHVQKIKKSPRKQRAKAFPPAQFGAILPSASASPSSSSSLSALNSTNPLSGNTDSEPNLNSISVAAPNGSSTSPEPDNDDFCSGCGGPGTFICCEGCPRSFHFICCDPPLHEEDLSDDAWFCTECKAQRHPPPKHRGGFFAALLDQAVVRNPRSFLLPKKIRETFVDVATTRLGSYSDGSSKVDQFSRASDKGNNASSQASQDVKFCYRCKESDLRKPIIACEYCPLVWHLDCLDPPLAAPKLLGVRWKCPNHTDDLYNHRRRLKNQPQIEVAMVRGFKNNGDVEIINDQNENDQDFVQLPTPPYFDNISTTEGIASLQKPAFKIVQIDNITYRIPENGVILDFIETAKIKKLNEIEQLKKENESILTRVDKSKREVLGGLIALKQSPIEQKLSNSANLSNEVDFRQLVEIAEAQLGCDQHITVPPLETETRDLVYIKQLIQLKGRDAMIKFLES</sequence>
<feature type="coiled-coil region" evidence="5">
    <location>
        <begin position="539"/>
        <end position="573"/>
    </location>
</feature>
<dbReference type="CDD" id="cd15534">
    <property type="entry name" value="PHD2_PHF12_Rco1"/>
    <property type="match status" value="1"/>
</dbReference>
<keyword evidence="5" id="KW-0175">Coiled coil</keyword>
<protein>
    <submittedName>
        <fullName evidence="8">Histone deacetylase complex subunit</fullName>
    </submittedName>
</protein>
<accession>F2QX74</accession>
<evidence type="ECO:0000256" key="6">
    <source>
        <dbReference type="SAM" id="MobiDB-lite"/>
    </source>
</evidence>
<feature type="compositionally biased region" description="Polar residues" evidence="6">
    <location>
        <begin position="14"/>
        <end position="50"/>
    </location>
</feature>
<dbReference type="InterPro" id="IPR052819">
    <property type="entry name" value="Chromatin_regulatory_protein"/>
</dbReference>
<dbReference type="HOGENOM" id="CLU_020803_0_0_1"/>
<dbReference type="GO" id="GO:0008270">
    <property type="term" value="F:zinc ion binding"/>
    <property type="evidence" value="ECO:0007669"/>
    <property type="project" value="UniProtKB-KW"/>
</dbReference>
<evidence type="ECO:0000313" key="8">
    <source>
        <dbReference type="EMBL" id="CCA40002.1"/>
    </source>
</evidence>
<evidence type="ECO:0000256" key="5">
    <source>
        <dbReference type="SAM" id="Coils"/>
    </source>
</evidence>
<name>F2QX74_KOMPC</name>
<feature type="compositionally biased region" description="Low complexity" evidence="6">
    <location>
        <begin position="224"/>
        <end position="247"/>
    </location>
</feature>
<dbReference type="Proteomes" id="UP000006853">
    <property type="component" value="Chromosome 3"/>
</dbReference>
<feature type="region of interest" description="Disordered" evidence="6">
    <location>
        <begin position="134"/>
        <end position="275"/>
    </location>
</feature>
<keyword evidence="9" id="KW-1185">Reference proteome</keyword>
<dbReference type="GO" id="GO:0006357">
    <property type="term" value="P:regulation of transcription by RNA polymerase II"/>
    <property type="evidence" value="ECO:0007669"/>
    <property type="project" value="TreeGrafter"/>
</dbReference>
<dbReference type="InterPro" id="IPR013083">
    <property type="entry name" value="Znf_RING/FYVE/PHD"/>
</dbReference>
<dbReference type="InterPro" id="IPR019786">
    <property type="entry name" value="Zinc_finger_PHD-type_CS"/>
</dbReference>
<dbReference type="PANTHER" id="PTHR47636">
    <property type="entry name" value="TRANSCRIPTIONAL REGULATORY PROTEIN RCO1"/>
    <property type="match status" value="1"/>
</dbReference>
<evidence type="ECO:0000313" key="9">
    <source>
        <dbReference type="Proteomes" id="UP000006853"/>
    </source>
</evidence>
<feature type="compositionally biased region" description="Polar residues" evidence="6">
    <location>
        <begin position="173"/>
        <end position="182"/>
    </location>
</feature>
<dbReference type="SUPFAM" id="SSF57903">
    <property type="entry name" value="FYVE/PHD zinc finger"/>
    <property type="match status" value="2"/>
</dbReference>
<dbReference type="Pfam" id="PF00628">
    <property type="entry name" value="PHD"/>
    <property type="match status" value="2"/>
</dbReference>
<dbReference type="Gene3D" id="3.30.40.10">
    <property type="entry name" value="Zinc/RING finger domain, C3HC4 (zinc finger)"/>
    <property type="match status" value="2"/>
</dbReference>
<reference evidence="8 9" key="3">
    <citation type="journal article" date="2016" name="FEMS Yeast Res.">
        <title>Curation of the genome annotation of Pichia pastoris (Komagataella phaffii) CBS7435 from gene level to protein function.</title>
        <authorList>
            <person name="Valli M."/>
            <person name="Tatto N.E."/>
            <person name="Peymann A."/>
            <person name="Gruber C."/>
            <person name="Landes N."/>
            <person name="Ekker H."/>
            <person name="Thallinger G.G."/>
            <person name="Mattanovich D."/>
            <person name="Gasser B."/>
            <person name="Graf A.B."/>
        </authorList>
    </citation>
    <scope>GENOME REANNOTATION</scope>
    <source>
        <strain evidence="8 9">ATCC 76273 / CBS 7435 / CECT 11047 / NRRL Y-11430 / Wegner 21-1</strain>
    </source>
</reference>
<dbReference type="GO" id="GO:0032221">
    <property type="term" value="C:Rpd3S complex"/>
    <property type="evidence" value="ECO:0007669"/>
    <property type="project" value="TreeGrafter"/>
</dbReference>
<evidence type="ECO:0000256" key="4">
    <source>
        <dbReference type="PROSITE-ProRule" id="PRU00146"/>
    </source>
</evidence>
<keyword evidence="1" id="KW-0479">Metal-binding</keyword>
<dbReference type="CDD" id="cd15535">
    <property type="entry name" value="PHD1_Rco1"/>
    <property type="match status" value="1"/>
</dbReference>
<dbReference type="PROSITE" id="PS50016">
    <property type="entry name" value="ZF_PHD_2"/>
    <property type="match status" value="1"/>
</dbReference>
<dbReference type="InterPro" id="IPR011011">
    <property type="entry name" value="Znf_FYVE_PHD"/>
</dbReference>